<dbReference type="Proteomes" id="UP001244341">
    <property type="component" value="Chromosome 10b"/>
</dbReference>
<feature type="region of interest" description="Disordered" evidence="1">
    <location>
        <begin position="298"/>
        <end position="330"/>
    </location>
</feature>
<accession>A0ABY8UC16</accession>
<dbReference type="EMBL" id="CP126217">
    <property type="protein sequence ID" value="WIA18988.1"/>
    <property type="molecule type" value="Genomic_DNA"/>
</dbReference>
<reference evidence="2 3" key="1">
    <citation type="submission" date="2023-05" db="EMBL/GenBank/DDBJ databases">
        <title>A 100% complete, gapless, phased diploid assembly of the Scenedesmus obliquus UTEX 3031 genome.</title>
        <authorList>
            <person name="Biondi T.C."/>
            <person name="Hanschen E.R."/>
            <person name="Kwon T."/>
            <person name="Eng W."/>
            <person name="Kruse C.P.S."/>
            <person name="Koehler S.I."/>
            <person name="Kunde Y."/>
            <person name="Gleasner C.D."/>
            <person name="You Mak K.T."/>
            <person name="Polle J."/>
            <person name="Hovde B.T."/>
            <person name="Starkenburg S.R."/>
        </authorList>
    </citation>
    <scope>NUCLEOTIDE SEQUENCE [LARGE SCALE GENOMIC DNA]</scope>
    <source>
        <strain evidence="2 3">DOE0152z</strain>
    </source>
</reference>
<evidence type="ECO:0000256" key="1">
    <source>
        <dbReference type="SAM" id="MobiDB-lite"/>
    </source>
</evidence>
<feature type="compositionally biased region" description="Low complexity" evidence="1">
    <location>
        <begin position="309"/>
        <end position="324"/>
    </location>
</feature>
<evidence type="ECO:0000313" key="3">
    <source>
        <dbReference type="Proteomes" id="UP001244341"/>
    </source>
</evidence>
<gene>
    <name evidence="2" type="ORF">OEZ85_003655</name>
</gene>
<keyword evidence="3" id="KW-1185">Reference proteome</keyword>
<name>A0ABY8UC16_TETOB</name>
<evidence type="ECO:0000313" key="2">
    <source>
        <dbReference type="EMBL" id="WIA18988.1"/>
    </source>
</evidence>
<organism evidence="2 3">
    <name type="scientific">Tetradesmus obliquus</name>
    <name type="common">Green alga</name>
    <name type="synonym">Acutodesmus obliquus</name>
    <dbReference type="NCBI Taxonomy" id="3088"/>
    <lineage>
        <taxon>Eukaryota</taxon>
        <taxon>Viridiplantae</taxon>
        <taxon>Chlorophyta</taxon>
        <taxon>core chlorophytes</taxon>
        <taxon>Chlorophyceae</taxon>
        <taxon>CS clade</taxon>
        <taxon>Sphaeropleales</taxon>
        <taxon>Scenedesmaceae</taxon>
        <taxon>Tetradesmus</taxon>
    </lineage>
</organism>
<sequence length="742" mass="79068">MFPQFRPPNAPNVPRATRLRRYTALLAELLAATSIAEDDDAAVQKELEDMKFWIANEFVWTAGGIGGLTYDDSPRDVQQLVVDCVETTSHVLRLWANRPCVLQGSSAAAKELTSVLLLYVGMTWQGPSISEARQQVASPGFLIAYTSTCDALAAALDKASAADVPQHLGEFTAMLLWTWGGILKMYEESSSGFLDPVLQPMLLPSARLAGAALRCWAGPAAAGLERTVPLSKAIHAATDVSVMLVKGAQEISAHLRETRIKSLRDSVAASHEVQWLLCCYAALAAQALHRQLRGRQPASLPATNTTTIQQQRQQSGQQQQQQQQERAKVAPMHKRLLEGLQVPGLIGWESEGMLNREVWNEPEAFSVASACAVFSNLHAYGMGSSSSSSSGSSSRVGRELPLLTATVHLRRAAVLLELCLLFPERHVLCMCLQDITREVQCMFFCLREEVGGVAATWDRVQAAVASGILPTLLQQLLPVLARVLQAASEEPVAVSDACSRAAAEVGMLLANVVPGPHCPLQQLLNVLQQPSNCQVLLPGLPGVPLEGTQGRMQGAGSGAAVTGMHVPSAASDVFNCCCATSAELHRFALSYAITATHLLRLWANRPCVLQGSSAAPRLTTAVVQNYIGFLWAGDSCAKVRRYALTPGFVSAYAAACQALAAALDKASAADVPSHIAETTLVLLWLWRAAMESFDGAAALGDTVVRSLVLPVAQLAGAALRCWAGPTAASSSRAGSASNERSS</sequence>
<proteinExistence type="predicted"/>
<protein>
    <submittedName>
        <fullName evidence="2">Uncharacterized protein</fullName>
    </submittedName>
</protein>